<feature type="domain" description="Protein SirB1 N-terminal" evidence="2">
    <location>
        <begin position="104"/>
        <end position="245"/>
    </location>
</feature>
<comment type="similarity">
    <text evidence="1">Belongs to the UPF0162 family.</text>
</comment>
<sequence>MRTEGELRALVSLLADEQEGVARAAWDELLGAGQAAVPFLEAAFDDPDPRLRGRVRALLEELRLEALELQWRRLAQKDDDALDLEEGCILLAALGGTVGRERAVASFLDAVAGSVRAHMPAVGGLRAMGEVLFENLRFRAGEMGNPEHHFLPSVLERRRGIPIALAAVYILVGRRVGLPVYGVAMPDHFLAMYAEADRPAYVDCFNQGQVYRYETLSRILSRRGVVAPERVLSPCSTRVILYRMLGNLERLYTGVGQSRMVGRVQRWREILVVKGRP</sequence>
<proteinExistence type="inferred from homology"/>
<comment type="caution">
    <text evidence="3">The sequence shown here is derived from an EMBL/GenBank/DDBJ whole genome shotgun (WGS) entry which is preliminary data.</text>
</comment>
<dbReference type="InterPro" id="IPR032698">
    <property type="entry name" value="SirB1_N"/>
</dbReference>
<reference evidence="3" key="1">
    <citation type="submission" date="2017-11" db="EMBL/GenBank/DDBJ databases">
        <title>Three new genomes from thermophilic consortium.</title>
        <authorList>
            <person name="Quaggio R."/>
            <person name="Amgarten D."/>
            <person name="Setubal J.C."/>
        </authorList>
    </citation>
    <scope>NUCLEOTIDE SEQUENCE</scope>
    <source>
        <strain evidence="3">ZCTH01-B2</strain>
    </source>
</reference>
<evidence type="ECO:0000259" key="2">
    <source>
        <dbReference type="Pfam" id="PF13369"/>
    </source>
</evidence>
<dbReference type="OMA" id="ANTKNFH"/>
<dbReference type="PANTHER" id="PTHR31350">
    <property type="entry name" value="SI:DKEY-261L7.2"/>
    <property type="match status" value="1"/>
</dbReference>
<dbReference type="Proteomes" id="UP000732377">
    <property type="component" value="Unassembled WGS sequence"/>
</dbReference>
<evidence type="ECO:0000313" key="3">
    <source>
        <dbReference type="EMBL" id="MBY6275008.1"/>
    </source>
</evidence>
<dbReference type="RefSeq" id="WP_011195043.1">
    <property type="nucleotide sequence ID" value="NZ_JACSIR010000091.1"/>
</dbReference>
<dbReference type="PANTHER" id="PTHR31350:SF21">
    <property type="entry name" value="F-BOX ONLY PROTEIN 21"/>
    <property type="match status" value="1"/>
</dbReference>
<gene>
    <name evidence="3" type="ORF">CWE10_02130</name>
</gene>
<dbReference type="AlphaFoldDB" id="A0A953I5U7"/>
<dbReference type="EMBL" id="PIUK01000009">
    <property type="protein sequence ID" value="MBY6275008.1"/>
    <property type="molecule type" value="Genomic_DNA"/>
</dbReference>
<organism evidence="3 4">
    <name type="scientific">Symbiobacterium thermophilum</name>
    <dbReference type="NCBI Taxonomy" id="2734"/>
    <lineage>
        <taxon>Bacteria</taxon>
        <taxon>Bacillati</taxon>
        <taxon>Bacillota</taxon>
        <taxon>Clostridia</taxon>
        <taxon>Eubacteriales</taxon>
        <taxon>Symbiobacteriaceae</taxon>
        <taxon>Symbiobacterium</taxon>
    </lineage>
</organism>
<evidence type="ECO:0000256" key="1">
    <source>
        <dbReference type="ARBA" id="ARBA00007100"/>
    </source>
</evidence>
<name>A0A953I5U7_SYMTR</name>
<protein>
    <recommendedName>
        <fullName evidence="2">Protein SirB1 N-terminal domain-containing protein</fullName>
    </recommendedName>
</protein>
<dbReference type="Pfam" id="PF13369">
    <property type="entry name" value="Transglut_core2"/>
    <property type="match status" value="1"/>
</dbReference>
<evidence type="ECO:0000313" key="4">
    <source>
        <dbReference type="Proteomes" id="UP000732377"/>
    </source>
</evidence>
<accession>A0A953I5U7</accession>